<evidence type="ECO:0000313" key="1">
    <source>
        <dbReference type="EMBL" id="DAE24650.1"/>
    </source>
</evidence>
<organism evidence="1">
    <name type="scientific">Myoviridae sp. ctPVE25</name>
    <dbReference type="NCBI Taxonomy" id="2826649"/>
    <lineage>
        <taxon>Viruses</taxon>
        <taxon>Duplodnaviria</taxon>
        <taxon>Heunggongvirae</taxon>
        <taxon>Uroviricota</taxon>
        <taxon>Caudoviricetes</taxon>
    </lineage>
</organism>
<reference evidence="1" key="1">
    <citation type="journal article" date="2021" name="Proc. Natl. Acad. Sci. U.S.A.">
        <title>A Catalog of Tens of Thousands of Viruses from Human Metagenomes Reveals Hidden Associations with Chronic Diseases.</title>
        <authorList>
            <person name="Tisza M.J."/>
            <person name="Buck C.B."/>
        </authorList>
    </citation>
    <scope>NUCLEOTIDE SEQUENCE</scope>
    <source>
        <strain evidence="1">CtPVE25</strain>
    </source>
</reference>
<proteinExistence type="predicted"/>
<sequence length="31" mass="3381">MRGVAATIAPLPSLLTRRSFTKSFRTTSRSA</sequence>
<dbReference type="EMBL" id="BK015779">
    <property type="protein sequence ID" value="DAE24650.1"/>
    <property type="molecule type" value="Genomic_DNA"/>
</dbReference>
<protein>
    <submittedName>
        <fullName evidence="1">Uncharacterized protein</fullName>
    </submittedName>
</protein>
<name>A0A8S5R0F7_9CAUD</name>
<accession>A0A8S5R0F7</accession>